<proteinExistence type="inferred from homology"/>
<feature type="active site" evidence="9">
    <location>
        <position position="140"/>
    </location>
</feature>
<evidence type="ECO:0000256" key="9">
    <source>
        <dbReference type="HAMAP-Rule" id="MF_01013"/>
    </source>
</evidence>
<dbReference type="InterPro" id="IPR013785">
    <property type="entry name" value="Aldolase_TIM"/>
</dbReference>
<name>A0ABZ0X2P8_9GAMM</name>
<sequence>MSELINKIEQGLKSRVIVCLDVAHGRVVKGVNFKGLQDMGDPVELAIRYQEQGADEIVFLDIKATLEQRANALETVTRVAENLSIPFTVGGGLNTYTDVAQFLNAGADKVALNSAAVKKPELIDQIAKGFGSQCVVVAVDLDQEIADGNYRVYINGGNTSTQLDAMQWLAEVEQRGAGEVLLTAMHRDGTGIGFDNELMGRVSKQLGIQVIASGGACKPEHFTETFLAGSDAALAAGMFHRGEFTVGQVKQELFNNGVAVRIEKQND</sequence>
<evidence type="ECO:0000256" key="1">
    <source>
        <dbReference type="ARBA" id="ARBA00005091"/>
    </source>
</evidence>
<keyword evidence="9" id="KW-0963">Cytoplasm</keyword>
<dbReference type="Pfam" id="PF00977">
    <property type="entry name" value="His_biosynth"/>
    <property type="match status" value="1"/>
</dbReference>
<evidence type="ECO:0000256" key="2">
    <source>
        <dbReference type="ARBA" id="ARBA00009667"/>
    </source>
</evidence>
<reference evidence="11 12" key="1">
    <citation type="submission" date="2023-11" db="EMBL/GenBank/DDBJ databases">
        <title>MicrobeMod: A computational toolkit for identifying prokaryotic methylation and restriction-modification with nanopore sequencing.</title>
        <authorList>
            <person name="Crits-Christoph A."/>
            <person name="Kang S.C."/>
            <person name="Lee H."/>
            <person name="Ostrov N."/>
        </authorList>
    </citation>
    <scope>NUCLEOTIDE SEQUENCE [LARGE SCALE GENOMIC DNA]</scope>
    <source>
        <strain evidence="11 12">DSMZ 16071</strain>
    </source>
</reference>
<keyword evidence="12" id="KW-1185">Reference proteome</keyword>
<dbReference type="NCBIfam" id="TIGR00735">
    <property type="entry name" value="hisF"/>
    <property type="match status" value="1"/>
</dbReference>
<protein>
    <recommendedName>
        <fullName evidence="9">Imidazole glycerol phosphate synthase subunit HisF</fullName>
        <ecNumber evidence="9">4.3.2.10</ecNumber>
    </recommendedName>
    <alternativeName>
        <fullName evidence="9">IGP synthase cyclase subunit</fullName>
    </alternativeName>
    <alternativeName>
        <fullName evidence="9">IGP synthase subunit HisF</fullName>
    </alternativeName>
    <alternativeName>
        <fullName evidence="9">ImGP synthase subunit HisF</fullName>
        <shortName evidence="9">IGPS subunit HisF</shortName>
    </alternativeName>
</protein>
<comment type="similarity">
    <text evidence="2 9 10">Belongs to the HisA/HisF family.</text>
</comment>
<gene>
    <name evidence="9 11" type="primary">hisF</name>
    <name evidence="11" type="ORF">SR900_10355</name>
</gene>
<dbReference type="InterPro" id="IPR011060">
    <property type="entry name" value="RibuloseP-bd_barrel"/>
</dbReference>
<evidence type="ECO:0000313" key="11">
    <source>
        <dbReference type="EMBL" id="WQG84862.1"/>
    </source>
</evidence>
<keyword evidence="4 9" id="KW-0028">Amino-acid biosynthesis</keyword>
<evidence type="ECO:0000256" key="3">
    <source>
        <dbReference type="ARBA" id="ARBA00011152"/>
    </source>
</evidence>
<dbReference type="Proteomes" id="UP001324185">
    <property type="component" value="Chromosome"/>
</dbReference>
<dbReference type="InterPro" id="IPR006062">
    <property type="entry name" value="His_biosynth"/>
</dbReference>
<evidence type="ECO:0000256" key="10">
    <source>
        <dbReference type="RuleBase" id="RU003657"/>
    </source>
</evidence>
<dbReference type="EMBL" id="CP140158">
    <property type="protein sequence ID" value="WQG84862.1"/>
    <property type="molecule type" value="Genomic_DNA"/>
</dbReference>
<evidence type="ECO:0000256" key="6">
    <source>
        <dbReference type="ARBA" id="ARBA00023239"/>
    </source>
</evidence>
<comment type="function">
    <text evidence="7 9">IGPS catalyzes the conversion of PRFAR and glutamine to IGP, AICAR and glutamate. The HisF subunit catalyzes the cyclization activity that produces IGP and AICAR from PRFAR using the ammonia provided by the HisH subunit.</text>
</comment>
<keyword evidence="6 9" id="KW-0456">Lyase</keyword>
<dbReference type="InterPro" id="IPR004651">
    <property type="entry name" value="HisF"/>
</dbReference>
<evidence type="ECO:0000256" key="4">
    <source>
        <dbReference type="ARBA" id="ARBA00022605"/>
    </source>
</evidence>
<dbReference type="RefSeq" id="WP_018625526.1">
    <property type="nucleotide sequence ID" value="NZ_CP140158.1"/>
</dbReference>
<evidence type="ECO:0000256" key="8">
    <source>
        <dbReference type="ARBA" id="ARBA00047838"/>
    </source>
</evidence>
<organism evidence="11 12">
    <name type="scientific">Kangiella aquimarina</name>
    <dbReference type="NCBI Taxonomy" id="261965"/>
    <lineage>
        <taxon>Bacteria</taxon>
        <taxon>Pseudomonadati</taxon>
        <taxon>Pseudomonadota</taxon>
        <taxon>Gammaproteobacteria</taxon>
        <taxon>Kangiellales</taxon>
        <taxon>Kangiellaceae</taxon>
        <taxon>Kangiella</taxon>
    </lineage>
</organism>
<comment type="subunit">
    <text evidence="3 9">Heterodimer of HisH and HisF.</text>
</comment>
<accession>A0ABZ0X2P8</accession>
<dbReference type="HAMAP" id="MF_01013">
    <property type="entry name" value="HisF"/>
    <property type="match status" value="1"/>
</dbReference>
<dbReference type="EC" id="4.3.2.10" evidence="9"/>
<dbReference type="GO" id="GO:0016829">
    <property type="term" value="F:lyase activity"/>
    <property type="evidence" value="ECO:0007669"/>
    <property type="project" value="UniProtKB-KW"/>
</dbReference>
<dbReference type="InterPro" id="IPR050064">
    <property type="entry name" value="IGPS_HisA/HisF"/>
</dbReference>
<evidence type="ECO:0000313" key="12">
    <source>
        <dbReference type="Proteomes" id="UP001324185"/>
    </source>
</evidence>
<dbReference type="PANTHER" id="PTHR21235:SF2">
    <property type="entry name" value="IMIDAZOLE GLYCEROL PHOSPHATE SYNTHASE HISHF"/>
    <property type="match status" value="1"/>
</dbReference>
<dbReference type="CDD" id="cd04731">
    <property type="entry name" value="HisF"/>
    <property type="match status" value="1"/>
</dbReference>
<feature type="active site" evidence="9">
    <location>
        <position position="21"/>
    </location>
</feature>
<dbReference type="PANTHER" id="PTHR21235">
    <property type="entry name" value="IMIDAZOLE GLYCEROL PHOSPHATE SYNTHASE SUBUNIT HISF/H IGP SYNTHASE SUBUNIT HISF/H"/>
    <property type="match status" value="1"/>
</dbReference>
<comment type="catalytic activity">
    <reaction evidence="8 9">
        <text>5-[(5-phospho-1-deoxy-D-ribulos-1-ylimino)methylamino]-1-(5-phospho-beta-D-ribosyl)imidazole-4-carboxamide + L-glutamine = D-erythro-1-(imidazol-4-yl)glycerol 3-phosphate + 5-amino-1-(5-phospho-beta-D-ribosyl)imidazole-4-carboxamide + L-glutamate + H(+)</text>
        <dbReference type="Rhea" id="RHEA:24793"/>
        <dbReference type="ChEBI" id="CHEBI:15378"/>
        <dbReference type="ChEBI" id="CHEBI:29985"/>
        <dbReference type="ChEBI" id="CHEBI:58278"/>
        <dbReference type="ChEBI" id="CHEBI:58359"/>
        <dbReference type="ChEBI" id="CHEBI:58475"/>
        <dbReference type="ChEBI" id="CHEBI:58525"/>
        <dbReference type="EC" id="4.3.2.10"/>
    </reaction>
</comment>
<comment type="pathway">
    <text evidence="1 9">Amino-acid biosynthesis; L-histidine biosynthesis; L-histidine from 5-phospho-alpha-D-ribose 1-diphosphate: step 5/9.</text>
</comment>
<evidence type="ECO:0000256" key="7">
    <source>
        <dbReference type="ARBA" id="ARBA00025475"/>
    </source>
</evidence>
<comment type="subcellular location">
    <subcellularLocation>
        <location evidence="9">Cytoplasm</location>
    </subcellularLocation>
</comment>
<dbReference type="SUPFAM" id="SSF51366">
    <property type="entry name" value="Ribulose-phoshate binding barrel"/>
    <property type="match status" value="1"/>
</dbReference>
<keyword evidence="5 9" id="KW-0368">Histidine biosynthesis</keyword>
<dbReference type="Gene3D" id="3.20.20.70">
    <property type="entry name" value="Aldolase class I"/>
    <property type="match status" value="1"/>
</dbReference>
<evidence type="ECO:0000256" key="5">
    <source>
        <dbReference type="ARBA" id="ARBA00023102"/>
    </source>
</evidence>